<keyword evidence="5" id="KW-1185">Reference proteome</keyword>
<dbReference type="Proteomes" id="UP001596996">
    <property type="component" value="Unassembled WGS sequence"/>
</dbReference>
<dbReference type="EMBL" id="JBHTJN010000008">
    <property type="protein sequence ID" value="MFD0965837.1"/>
    <property type="molecule type" value="Genomic_DNA"/>
</dbReference>
<feature type="transmembrane region" description="Helical" evidence="1">
    <location>
        <begin position="59"/>
        <end position="76"/>
    </location>
</feature>
<evidence type="ECO:0000256" key="1">
    <source>
        <dbReference type="SAM" id="Phobius"/>
    </source>
</evidence>
<name>A0ABW3I8M1_9PAST</name>
<dbReference type="Pfam" id="PF04945">
    <property type="entry name" value="YHS"/>
    <property type="match status" value="1"/>
</dbReference>
<evidence type="ECO:0000259" key="2">
    <source>
        <dbReference type="Pfam" id="PF04945"/>
    </source>
</evidence>
<protein>
    <submittedName>
        <fullName evidence="4">Fe-S-containing protein</fullName>
    </submittedName>
</protein>
<dbReference type="InterPro" id="IPR018758">
    <property type="entry name" value="FtrD-like"/>
</dbReference>
<accession>A0ABW3I8M1</accession>
<reference evidence="5" key="1">
    <citation type="journal article" date="2019" name="Int. J. Syst. Evol. Microbiol.">
        <title>The Global Catalogue of Microorganisms (GCM) 10K type strain sequencing project: providing services to taxonomists for standard genome sequencing and annotation.</title>
        <authorList>
            <consortium name="The Broad Institute Genomics Platform"/>
            <consortium name="The Broad Institute Genome Sequencing Center for Infectious Disease"/>
            <person name="Wu L."/>
            <person name="Ma J."/>
        </authorList>
    </citation>
    <scope>NUCLEOTIDE SEQUENCE [LARGE SCALE GENOMIC DNA]</scope>
    <source>
        <strain evidence="5">CCUG 61707</strain>
    </source>
</reference>
<proteinExistence type="predicted"/>
<feature type="transmembrane region" description="Helical" evidence="1">
    <location>
        <begin position="259"/>
        <end position="277"/>
    </location>
</feature>
<sequence>MNYYFVFLLQAMLPLAILCGCHFHHSQKKMNLKLLLWISFLGLCLGVLLAFHYPKGQQAILILNTAFLTSLILFYLTQFFTSTKSGHFFQFFQFILCTIASYRWAKDPNISAITNTDVINTDFILHLSAVAFAFIFCVFIAIWLYILLNQTQNHQRTTIFRLILTTLMILILIMPLIGELLLNLMKLQLLALTKERLGFVAKSINLSSYFNFISGLILFLCINFFIIKVHHTRKRAVYFEQDPIEKRKKIAFMRNSNRTIIWGLIAVLTIIGSQLYWNNIASKPPQLSEAITVTLDQNNNIRIPIEQVKDGKLHRFVWTASDGKAVRFFIINKSNKTLNFAAVFDACILCGDQGYVMEGEQVICIGCGVRMFIPSIGKAGGCNPVPIENWQQTESEIVIHRKNLEAGLNYFSTIVELNVIDPIDGTKLKNTTAEFKYNYDHTTYFFASEKNLNLFRDNPEKYLPQMEKK</sequence>
<keyword evidence="1" id="KW-1133">Transmembrane helix</keyword>
<dbReference type="InterPro" id="IPR007029">
    <property type="entry name" value="YHS_dom"/>
</dbReference>
<feature type="domain" description="Membrane iron-sulfur containing protein FtrD-like" evidence="3">
    <location>
        <begin position="308"/>
        <end position="411"/>
    </location>
</feature>
<feature type="domain" description="YHS" evidence="2">
    <location>
        <begin position="419"/>
        <end position="465"/>
    </location>
</feature>
<dbReference type="Pfam" id="PF10080">
    <property type="entry name" value="FtrD-like"/>
    <property type="match status" value="1"/>
</dbReference>
<feature type="transmembrane region" description="Helical" evidence="1">
    <location>
        <begin position="209"/>
        <end position="227"/>
    </location>
</feature>
<evidence type="ECO:0000313" key="5">
    <source>
        <dbReference type="Proteomes" id="UP001596996"/>
    </source>
</evidence>
<evidence type="ECO:0000259" key="3">
    <source>
        <dbReference type="Pfam" id="PF10080"/>
    </source>
</evidence>
<feature type="transmembrane region" description="Helical" evidence="1">
    <location>
        <begin position="6"/>
        <end position="23"/>
    </location>
</feature>
<organism evidence="4 5">
    <name type="scientific">Seminibacterium arietis</name>
    <dbReference type="NCBI Taxonomy" id="1173502"/>
    <lineage>
        <taxon>Bacteria</taxon>
        <taxon>Pseudomonadati</taxon>
        <taxon>Pseudomonadota</taxon>
        <taxon>Gammaproteobacteria</taxon>
        <taxon>Pasteurellales</taxon>
        <taxon>Pasteurellaceae</taxon>
        <taxon>Seminibacterium</taxon>
    </lineage>
</organism>
<keyword evidence="1" id="KW-0472">Membrane</keyword>
<evidence type="ECO:0000313" key="4">
    <source>
        <dbReference type="EMBL" id="MFD0965837.1"/>
    </source>
</evidence>
<keyword evidence="1" id="KW-0812">Transmembrane</keyword>
<gene>
    <name evidence="4" type="ORF">ACFQ02_03075</name>
</gene>
<comment type="caution">
    <text evidence="4">The sequence shown here is derived from an EMBL/GenBank/DDBJ whole genome shotgun (WGS) entry which is preliminary data.</text>
</comment>
<feature type="transmembrane region" description="Helical" evidence="1">
    <location>
        <begin position="125"/>
        <end position="147"/>
    </location>
</feature>
<dbReference type="RefSeq" id="WP_380819146.1">
    <property type="nucleotide sequence ID" value="NZ_JBHTJN010000008.1"/>
</dbReference>
<feature type="transmembrane region" description="Helical" evidence="1">
    <location>
        <begin position="159"/>
        <end position="177"/>
    </location>
</feature>
<feature type="transmembrane region" description="Helical" evidence="1">
    <location>
        <begin position="35"/>
        <end position="53"/>
    </location>
</feature>